<keyword evidence="3" id="KW-1185">Reference proteome</keyword>
<dbReference type="HOGENOM" id="CLU_786259_0_0_1"/>
<dbReference type="PaxDb" id="2903-EOD27251"/>
<evidence type="ECO:0000256" key="1">
    <source>
        <dbReference type="SAM" id="MobiDB-lite"/>
    </source>
</evidence>
<dbReference type="EnsemblProtists" id="EOD27251">
    <property type="protein sequence ID" value="EOD27251"/>
    <property type="gene ID" value="EMIHUDRAFT_435003"/>
</dbReference>
<sequence length="353" mass="36890">MLDLMHPFDDYYGRGNPSRDTAYYDRMPHQSHGYNPHQRAPRSTTDPYSHAPSSNAPSSTAVPKITTSSASDEYIIAASPPSGHDLRGAQAVLVGPFELQLTGVVQPKDAAYEYLTSGRTGVYAAPGRRGLLGVAPPRSLLRGDAPTQGWIALESEHGWVHTGDVQLLSRPAQPRHFARTVELPADALTRHASSHTLAAGGLQVCIPRQAARVAKRPASKAAPPKAPPTKSAPKTVVAEEAVPGDGGRLTAAAIRKPAAPKAAPPKAATSRRAAPKAAAATTEASAEASHKRAAAAATSKPPAAGIGRHLPMSEAGPVLMEVEAAATNIQLPQETIQHWRASASGGFVPCHDD</sequence>
<name>A0A0D3JUR6_EMIH1</name>
<protein>
    <recommendedName>
        <fullName evidence="4">SHSP domain-containing protein</fullName>
    </recommendedName>
</protein>
<evidence type="ECO:0008006" key="4">
    <source>
        <dbReference type="Google" id="ProtNLM"/>
    </source>
</evidence>
<dbReference type="AlphaFoldDB" id="A0A0D3JUR6"/>
<dbReference type="GeneID" id="17272797"/>
<accession>A0A0D3JUR6</accession>
<feature type="compositionally biased region" description="Polar residues" evidence="1">
    <location>
        <begin position="41"/>
        <end position="65"/>
    </location>
</feature>
<feature type="region of interest" description="Disordered" evidence="1">
    <location>
        <begin position="9"/>
        <end position="65"/>
    </location>
</feature>
<dbReference type="RefSeq" id="XP_005779680.1">
    <property type="nucleotide sequence ID" value="XM_005779623.1"/>
</dbReference>
<dbReference type="KEGG" id="ehx:EMIHUDRAFT_435003"/>
<feature type="compositionally biased region" description="Low complexity" evidence="1">
    <location>
        <begin position="219"/>
        <end position="236"/>
    </location>
</feature>
<evidence type="ECO:0000313" key="3">
    <source>
        <dbReference type="Proteomes" id="UP000013827"/>
    </source>
</evidence>
<feature type="region of interest" description="Disordered" evidence="1">
    <location>
        <begin position="215"/>
        <end position="278"/>
    </location>
</feature>
<evidence type="ECO:0000313" key="2">
    <source>
        <dbReference type="EnsemblProtists" id="EOD27251"/>
    </source>
</evidence>
<dbReference type="Proteomes" id="UP000013827">
    <property type="component" value="Unassembled WGS sequence"/>
</dbReference>
<reference evidence="3" key="1">
    <citation type="journal article" date="2013" name="Nature">
        <title>Pan genome of the phytoplankton Emiliania underpins its global distribution.</title>
        <authorList>
            <person name="Read B.A."/>
            <person name="Kegel J."/>
            <person name="Klute M.J."/>
            <person name="Kuo A."/>
            <person name="Lefebvre S.C."/>
            <person name="Maumus F."/>
            <person name="Mayer C."/>
            <person name="Miller J."/>
            <person name="Monier A."/>
            <person name="Salamov A."/>
            <person name="Young J."/>
            <person name="Aguilar M."/>
            <person name="Claverie J.M."/>
            <person name="Frickenhaus S."/>
            <person name="Gonzalez K."/>
            <person name="Herman E.K."/>
            <person name="Lin Y.C."/>
            <person name="Napier J."/>
            <person name="Ogata H."/>
            <person name="Sarno A.F."/>
            <person name="Shmutz J."/>
            <person name="Schroeder D."/>
            <person name="de Vargas C."/>
            <person name="Verret F."/>
            <person name="von Dassow P."/>
            <person name="Valentin K."/>
            <person name="Van de Peer Y."/>
            <person name="Wheeler G."/>
            <person name="Dacks J.B."/>
            <person name="Delwiche C.F."/>
            <person name="Dyhrman S.T."/>
            <person name="Glockner G."/>
            <person name="John U."/>
            <person name="Richards T."/>
            <person name="Worden A.Z."/>
            <person name="Zhang X."/>
            <person name="Grigoriev I.V."/>
            <person name="Allen A.E."/>
            <person name="Bidle K."/>
            <person name="Borodovsky M."/>
            <person name="Bowler C."/>
            <person name="Brownlee C."/>
            <person name="Cock J.M."/>
            <person name="Elias M."/>
            <person name="Gladyshev V.N."/>
            <person name="Groth M."/>
            <person name="Guda C."/>
            <person name="Hadaegh A."/>
            <person name="Iglesias-Rodriguez M.D."/>
            <person name="Jenkins J."/>
            <person name="Jones B.M."/>
            <person name="Lawson T."/>
            <person name="Leese F."/>
            <person name="Lindquist E."/>
            <person name="Lobanov A."/>
            <person name="Lomsadze A."/>
            <person name="Malik S.B."/>
            <person name="Marsh M.E."/>
            <person name="Mackinder L."/>
            <person name="Mock T."/>
            <person name="Mueller-Roeber B."/>
            <person name="Pagarete A."/>
            <person name="Parker M."/>
            <person name="Probert I."/>
            <person name="Quesneville H."/>
            <person name="Raines C."/>
            <person name="Rensing S.A."/>
            <person name="Riano-Pachon D.M."/>
            <person name="Richier S."/>
            <person name="Rokitta S."/>
            <person name="Shiraiwa Y."/>
            <person name="Soanes D.M."/>
            <person name="van der Giezen M."/>
            <person name="Wahlund T.M."/>
            <person name="Williams B."/>
            <person name="Wilson W."/>
            <person name="Wolfe G."/>
            <person name="Wurch L.L."/>
        </authorList>
    </citation>
    <scope>NUCLEOTIDE SEQUENCE</scope>
</reference>
<feature type="region of interest" description="Disordered" evidence="1">
    <location>
        <begin position="290"/>
        <end position="310"/>
    </location>
</feature>
<reference evidence="2" key="2">
    <citation type="submission" date="2024-10" db="UniProtKB">
        <authorList>
            <consortium name="EnsemblProtists"/>
        </authorList>
    </citation>
    <scope>IDENTIFICATION</scope>
</reference>
<feature type="compositionally biased region" description="Low complexity" evidence="1">
    <location>
        <begin position="294"/>
        <end position="304"/>
    </location>
</feature>
<proteinExistence type="predicted"/>
<feature type="compositionally biased region" description="Low complexity" evidence="1">
    <location>
        <begin position="250"/>
        <end position="278"/>
    </location>
</feature>
<organism evidence="2 3">
    <name type="scientific">Emiliania huxleyi (strain CCMP1516)</name>
    <dbReference type="NCBI Taxonomy" id="280463"/>
    <lineage>
        <taxon>Eukaryota</taxon>
        <taxon>Haptista</taxon>
        <taxon>Haptophyta</taxon>
        <taxon>Prymnesiophyceae</taxon>
        <taxon>Isochrysidales</taxon>
        <taxon>Noelaerhabdaceae</taxon>
        <taxon>Emiliania</taxon>
    </lineage>
</organism>